<dbReference type="AlphaFoldDB" id="A0A1M5DFM7"/>
<evidence type="ECO:0000313" key="2">
    <source>
        <dbReference type="Proteomes" id="UP000184048"/>
    </source>
</evidence>
<proteinExistence type="predicted"/>
<dbReference type="Proteomes" id="UP000184048">
    <property type="component" value="Unassembled WGS sequence"/>
</dbReference>
<reference evidence="1 2" key="1">
    <citation type="submission" date="2016-11" db="EMBL/GenBank/DDBJ databases">
        <authorList>
            <person name="Jaros S."/>
            <person name="Januszkiewicz K."/>
            <person name="Wedrychowicz H."/>
        </authorList>
    </citation>
    <scope>NUCLEOTIDE SEQUENCE [LARGE SCALE GENOMIC DNA]</scope>
    <source>
        <strain evidence="1 2">DSM 18119</strain>
    </source>
</reference>
<keyword evidence="2" id="KW-1185">Reference proteome</keyword>
<protein>
    <submittedName>
        <fullName evidence="1">Uncharacterized protein</fullName>
    </submittedName>
</protein>
<gene>
    <name evidence="1" type="ORF">SAMN02745131_03206</name>
</gene>
<dbReference type="EMBL" id="FQUU01000015">
    <property type="protein sequence ID" value="SHF65848.1"/>
    <property type="molecule type" value="Genomic_DNA"/>
</dbReference>
<dbReference type="STRING" id="1121884.SAMN02745131_03206"/>
<sequence length="56" mass="6515">MDKGNIIAGNTVIPRFFLVETLALMKYTYYVCNTNPLKRTTTIICTWSFHFNTTHL</sequence>
<name>A0A1M5DFM7_9BACT</name>
<evidence type="ECO:0000313" key="1">
    <source>
        <dbReference type="EMBL" id="SHF65848.1"/>
    </source>
</evidence>
<organism evidence="1 2">
    <name type="scientific">Flavisolibacter ginsengisoli DSM 18119</name>
    <dbReference type="NCBI Taxonomy" id="1121884"/>
    <lineage>
        <taxon>Bacteria</taxon>
        <taxon>Pseudomonadati</taxon>
        <taxon>Bacteroidota</taxon>
        <taxon>Chitinophagia</taxon>
        <taxon>Chitinophagales</taxon>
        <taxon>Chitinophagaceae</taxon>
        <taxon>Flavisolibacter</taxon>
    </lineage>
</organism>
<accession>A0A1M5DFM7</accession>